<dbReference type="AlphaFoldDB" id="A0A086ZGA2"/>
<reference evidence="1 2" key="1">
    <citation type="submission" date="2014-03" db="EMBL/GenBank/DDBJ databases">
        <title>Genomics of Bifidobacteria.</title>
        <authorList>
            <person name="Ventura M."/>
            <person name="Milani C."/>
            <person name="Lugli G.A."/>
        </authorList>
    </citation>
    <scope>NUCLEOTIDE SEQUENCE [LARGE SCALE GENOMIC DNA]</scope>
    <source>
        <strain evidence="1 2">DSM 22767</strain>
    </source>
</reference>
<dbReference type="RefSeq" id="WP_033521286.1">
    <property type="nucleotide sequence ID" value="NZ_JDUS01000006.1"/>
</dbReference>
<sequence length="117" mass="13102">MEIGPLAEWFTAIAETAAVLVALFMPYHEKRESEKKNSHAVKALLLTCIDQALEDGQTAALNGFIRTVTLTDASHRDADMIEIGKAVLNTLADQNIDEETKHKRVLEYRSQLYSIDK</sequence>
<gene>
    <name evidence="1" type="ORF">BBOH_1036</name>
</gene>
<evidence type="ECO:0000313" key="1">
    <source>
        <dbReference type="EMBL" id="KFI45552.1"/>
    </source>
</evidence>
<dbReference type="eggNOG" id="ENOG5032ME4">
    <property type="taxonomic scope" value="Bacteria"/>
</dbReference>
<organism evidence="1 2">
    <name type="scientific">Bifidobacterium bohemicum DSM 22767</name>
    <dbReference type="NCBI Taxonomy" id="1437606"/>
    <lineage>
        <taxon>Bacteria</taxon>
        <taxon>Bacillati</taxon>
        <taxon>Actinomycetota</taxon>
        <taxon>Actinomycetes</taxon>
        <taxon>Bifidobacteriales</taxon>
        <taxon>Bifidobacteriaceae</taxon>
        <taxon>Bifidobacterium</taxon>
    </lineage>
</organism>
<dbReference type="STRING" id="1437606.BBOH_1036"/>
<dbReference type="EMBL" id="JGYP01000002">
    <property type="protein sequence ID" value="KFI45552.1"/>
    <property type="molecule type" value="Genomic_DNA"/>
</dbReference>
<evidence type="ECO:0000313" key="2">
    <source>
        <dbReference type="Proteomes" id="UP000029096"/>
    </source>
</evidence>
<keyword evidence="2" id="KW-1185">Reference proteome</keyword>
<name>A0A086ZGA2_9BIFI</name>
<dbReference type="OrthoDB" id="3174721at2"/>
<protein>
    <submittedName>
        <fullName evidence="1">Uncharacterized protein</fullName>
    </submittedName>
</protein>
<proteinExistence type="predicted"/>
<dbReference type="Proteomes" id="UP000029096">
    <property type="component" value="Unassembled WGS sequence"/>
</dbReference>
<comment type="caution">
    <text evidence="1">The sequence shown here is derived from an EMBL/GenBank/DDBJ whole genome shotgun (WGS) entry which is preliminary data.</text>
</comment>
<accession>A0A086ZGA2</accession>